<sequence>MAVVPIHVQNSVNNLGGHNPRIFAAKWLTDSDCKRRQNRLMLLAMHVSNYIIPQLTEEEKESADLPRGINLNRHPNQRNRGLPVDLYTIDDLVIYRTFLIRRATKGTVLKGNGWKRVVKARNLRRGDHVRLWSFRRIDNDKLCLLIEKLE</sequence>
<gene>
    <name evidence="1" type="ORF">IHE45_17G075200</name>
</gene>
<proteinExistence type="predicted"/>
<accession>A0ACB7UD81</accession>
<reference evidence="2" key="1">
    <citation type="journal article" date="2022" name="Nat. Commun.">
        <title>Chromosome evolution and the genetic basis of agronomically important traits in greater yam.</title>
        <authorList>
            <person name="Bredeson J.V."/>
            <person name="Lyons J.B."/>
            <person name="Oniyinde I.O."/>
            <person name="Okereke N.R."/>
            <person name="Kolade O."/>
            <person name="Nnabue I."/>
            <person name="Nwadili C.O."/>
            <person name="Hribova E."/>
            <person name="Parker M."/>
            <person name="Nwogha J."/>
            <person name="Shu S."/>
            <person name="Carlson J."/>
            <person name="Kariba R."/>
            <person name="Muthemba S."/>
            <person name="Knop K."/>
            <person name="Barton G.J."/>
            <person name="Sherwood A.V."/>
            <person name="Lopez-Montes A."/>
            <person name="Asiedu R."/>
            <person name="Jamnadass R."/>
            <person name="Muchugi A."/>
            <person name="Goodstein D."/>
            <person name="Egesi C.N."/>
            <person name="Featherston J."/>
            <person name="Asfaw A."/>
            <person name="Simpson G.G."/>
            <person name="Dolezel J."/>
            <person name="Hendre P.S."/>
            <person name="Van Deynze A."/>
            <person name="Kumar P.L."/>
            <person name="Obidiegwu J.E."/>
            <person name="Bhattacharjee R."/>
            <person name="Rokhsar D.S."/>
        </authorList>
    </citation>
    <scope>NUCLEOTIDE SEQUENCE [LARGE SCALE GENOMIC DNA]</scope>
    <source>
        <strain evidence="2">cv. TDa95/00328</strain>
    </source>
</reference>
<comment type="caution">
    <text evidence="1">The sequence shown here is derived from an EMBL/GenBank/DDBJ whole genome shotgun (WGS) entry which is preliminary data.</text>
</comment>
<evidence type="ECO:0000313" key="2">
    <source>
        <dbReference type="Proteomes" id="UP000827976"/>
    </source>
</evidence>
<dbReference type="EMBL" id="CM037027">
    <property type="protein sequence ID" value="KAH7658248.1"/>
    <property type="molecule type" value="Genomic_DNA"/>
</dbReference>
<evidence type="ECO:0000313" key="1">
    <source>
        <dbReference type="EMBL" id="KAH7658248.1"/>
    </source>
</evidence>
<dbReference type="Proteomes" id="UP000827976">
    <property type="component" value="Chromosome 17"/>
</dbReference>
<keyword evidence="2" id="KW-1185">Reference proteome</keyword>
<keyword evidence="1" id="KW-0238">DNA-binding</keyword>
<name>A0ACB7UD81_DIOAL</name>
<protein>
    <submittedName>
        <fullName evidence="1">DNA-binding pseudobarrel domain-containing protein</fullName>
    </submittedName>
</protein>
<organism evidence="1 2">
    <name type="scientific">Dioscorea alata</name>
    <name type="common">Purple yam</name>
    <dbReference type="NCBI Taxonomy" id="55571"/>
    <lineage>
        <taxon>Eukaryota</taxon>
        <taxon>Viridiplantae</taxon>
        <taxon>Streptophyta</taxon>
        <taxon>Embryophyta</taxon>
        <taxon>Tracheophyta</taxon>
        <taxon>Spermatophyta</taxon>
        <taxon>Magnoliopsida</taxon>
        <taxon>Liliopsida</taxon>
        <taxon>Dioscoreales</taxon>
        <taxon>Dioscoreaceae</taxon>
        <taxon>Dioscorea</taxon>
    </lineage>
</organism>